<organism evidence="2 3">
    <name type="scientific">Thanatephorus cucumeris (strain AG1-IB / isolate 7/3/14)</name>
    <name type="common">Lettuce bottom rot fungus</name>
    <name type="synonym">Rhizoctonia solani</name>
    <dbReference type="NCBI Taxonomy" id="1108050"/>
    <lineage>
        <taxon>Eukaryota</taxon>
        <taxon>Fungi</taxon>
        <taxon>Dikarya</taxon>
        <taxon>Basidiomycota</taxon>
        <taxon>Agaricomycotina</taxon>
        <taxon>Agaricomycetes</taxon>
        <taxon>Cantharellales</taxon>
        <taxon>Ceratobasidiaceae</taxon>
        <taxon>Rhizoctonia</taxon>
        <taxon>Rhizoctonia solani AG-1</taxon>
    </lineage>
</organism>
<name>A0A0B7FGV2_THACB</name>
<feature type="chain" id="PRO_5002115810" evidence="1">
    <location>
        <begin position="21"/>
        <end position="71"/>
    </location>
</feature>
<feature type="signal peptide" evidence="1">
    <location>
        <begin position="1"/>
        <end position="20"/>
    </location>
</feature>
<evidence type="ECO:0000313" key="2">
    <source>
        <dbReference type="EMBL" id="CEL56870.1"/>
    </source>
</evidence>
<dbReference type="Proteomes" id="UP000059188">
    <property type="component" value="Unassembled WGS sequence"/>
</dbReference>
<evidence type="ECO:0000256" key="1">
    <source>
        <dbReference type="SAM" id="SignalP"/>
    </source>
</evidence>
<keyword evidence="3" id="KW-1185">Reference proteome</keyword>
<keyword evidence="1" id="KW-0732">Signal</keyword>
<protein>
    <submittedName>
        <fullName evidence="2">Uncharacterized protein</fullName>
    </submittedName>
</protein>
<dbReference type="EMBL" id="LN679125">
    <property type="protein sequence ID" value="CEL56870.1"/>
    <property type="molecule type" value="Genomic_DNA"/>
</dbReference>
<accession>A0A0B7FGV2</accession>
<sequence>MKNIFALVISFVVLSSPALAFPAARGECAKLNESCGTGYMLSECCPGTECNDKDSASVSQSRLAFLCKRRG</sequence>
<reference evidence="2 3" key="1">
    <citation type="submission" date="2014-11" db="EMBL/GenBank/DDBJ databases">
        <authorList>
            <person name="Wibberg Daniel"/>
        </authorList>
    </citation>
    <scope>NUCLEOTIDE SEQUENCE [LARGE SCALE GENOMIC DNA]</scope>
    <source>
        <strain evidence="2">Rhizoctonia solani AG1-IB 7/3/14</strain>
    </source>
</reference>
<proteinExistence type="predicted"/>
<evidence type="ECO:0000313" key="3">
    <source>
        <dbReference type="Proteomes" id="UP000059188"/>
    </source>
</evidence>
<dbReference type="AlphaFoldDB" id="A0A0B7FGV2"/>
<gene>
    <name evidence="2" type="ORF">RSOLAG1IB_08148</name>
</gene>